<comment type="caution">
    <text evidence="1">The sequence shown here is derived from an EMBL/GenBank/DDBJ whole genome shotgun (WGS) entry which is preliminary data.</text>
</comment>
<feature type="non-terminal residue" evidence="1">
    <location>
        <position position="1"/>
    </location>
</feature>
<dbReference type="EMBL" id="LAZR01042664">
    <property type="protein sequence ID" value="KKL08984.1"/>
    <property type="molecule type" value="Genomic_DNA"/>
</dbReference>
<dbReference type="AlphaFoldDB" id="A0A0F9AHD9"/>
<protein>
    <submittedName>
        <fullName evidence="1">Uncharacterized protein</fullName>
    </submittedName>
</protein>
<accession>A0A0F9AHD9</accession>
<evidence type="ECO:0000313" key="1">
    <source>
        <dbReference type="EMBL" id="KKL08984.1"/>
    </source>
</evidence>
<gene>
    <name evidence="1" type="ORF">LCGC14_2570410</name>
</gene>
<reference evidence="1" key="1">
    <citation type="journal article" date="2015" name="Nature">
        <title>Complex archaea that bridge the gap between prokaryotes and eukaryotes.</title>
        <authorList>
            <person name="Spang A."/>
            <person name="Saw J.H."/>
            <person name="Jorgensen S.L."/>
            <person name="Zaremba-Niedzwiedzka K."/>
            <person name="Martijn J."/>
            <person name="Lind A.E."/>
            <person name="van Eijk R."/>
            <person name="Schleper C."/>
            <person name="Guy L."/>
            <person name="Ettema T.J."/>
        </authorList>
    </citation>
    <scope>NUCLEOTIDE SEQUENCE</scope>
</reference>
<sequence length="179" mass="20638">LIMDLGTRIIESLLDPEQGYNIGCGAFLTEYWFGSNPRTGWVRKWILWNFSKQQRFYRKHVSSGYDPKSDAIDGISEYDRIAIANNEENQFNDVQESNKDAIDTILKIIDDGHTLNANEFRVISFCLSHANESNKTRLIDGTHTYLANIMGVSRPRITRLYFVSKQKILTTAKDHDIFL</sequence>
<name>A0A0F9AHD9_9ZZZZ</name>
<organism evidence="1">
    <name type="scientific">marine sediment metagenome</name>
    <dbReference type="NCBI Taxonomy" id="412755"/>
    <lineage>
        <taxon>unclassified sequences</taxon>
        <taxon>metagenomes</taxon>
        <taxon>ecological metagenomes</taxon>
    </lineage>
</organism>
<proteinExistence type="predicted"/>